<dbReference type="AlphaFoldDB" id="A0A1X0SDA6"/>
<protein>
    <submittedName>
        <fullName evidence="1">Uncharacterized protein</fullName>
    </submittedName>
</protein>
<proteinExistence type="predicted"/>
<dbReference type="Proteomes" id="UP000242381">
    <property type="component" value="Unassembled WGS sequence"/>
</dbReference>
<accession>A0A1X0SDA6</accession>
<gene>
    <name evidence="1" type="ORF">BCV71DRAFT_271282</name>
</gene>
<evidence type="ECO:0000313" key="1">
    <source>
        <dbReference type="EMBL" id="ORE22229.1"/>
    </source>
</evidence>
<reference evidence="1 2" key="1">
    <citation type="journal article" date="2016" name="Proc. Natl. Acad. Sci. U.S.A.">
        <title>Lipid metabolic changes in an early divergent fungus govern the establishment of a mutualistic symbiosis with endobacteria.</title>
        <authorList>
            <person name="Lastovetsky O.A."/>
            <person name="Gaspar M.L."/>
            <person name="Mondo S.J."/>
            <person name="LaButti K.M."/>
            <person name="Sandor L."/>
            <person name="Grigoriev I.V."/>
            <person name="Henry S.A."/>
            <person name="Pawlowska T.E."/>
        </authorList>
    </citation>
    <scope>NUCLEOTIDE SEQUENCE [LARGE SCALE GENOMIC DNA]</scope>
    <source>
        <strain evidence="1 2">ATCC 11559</strain>
    </source>
</reference>
<evidence type="ECO:0000313" key="2">
    <source>
        <dbReference type="Proteomes" id="UP000242381"/>
    </source>
</evidence>
<dbReference type="EMBL" id="KV921269">
    <property type="protein sequence ID" value="ORE22229.1"/>
    <property type="molecule type" value="Genomic_DNA"/>
</dbReference>
<name>A0A1X0SDA6_RHIZD</name>
<organism evidence="1 2">
    <name type="scientific">Rhizopus microsporus</name>
    <dbReference type="NCBI Taxonomy" id="58291"/>
    <lineage>
        <taxon>Eukaryota</taxon>
        <taxon>Fungi</taxon>
        <taxon>Fungi incertae sedis</taxon>
        <taxon>Mucoromycota</taxon>
        <taxon>Mucoromycotina</taxon>
        <taxon>Mucoromycetes</taxon>
        <taxon>Mucorales</taxon>
        <taxon>Mucorineae</taxon>
        <taxon>Rhizopodaceae</taxon>
        <taxon>Rhizopus</taxon>
    </lineage>
</organism>
<sequence>MNIQFLYEHRKGSVVNEYGRPESMDYIVDEEWFSSSKIELFYTIFSSTASEK</sequence>